<dbReference type="SUPFAM" id="SSF48208">
    <property type="entry name" value="Six-hairpin glycosidases"/>
    <property type="match status" value="2"/>
</dbReference>
<feature type="domain" description="Apple" evidence="2">
    <location>
        <begin position="1223"/>
        <end position="1307"/>
    </location>
</feature>
<evidence type="ECO:0000313" key="4">
    <source>
        <dbReference type="Proteomes" id="UP001178507"/>
    </source>
</evidence>
<feature type="compositionally biased region" description="Pro residues" evidence="1">
    <location>
        <begin position="656"/>
        <end position="675"/>
    </location>
</feature>
<gene>
    <name evidence="3" type="ORF">EVOR1521_LOCUS30824</name>
</gene>
<proteinExistence type="predicted"/>
<sequence>MRGDCKDGSCLMNTTGPLLLQGRQHLKLNLQVQAECSTSSEDCRATGCCQDSEFRCFEKNEFWAGCRESCQPGETSPLDDPEYQTPWTCTLIGSTPTPSPTPTPTPTPSPPSPTPTPVNGDVFVTGSAGSGKARLFEFIDALTDQPVAGSAARAVHSSGGAAGGVVSESQGYGLLLSGALLASLDEGDQDRQRIMDYTHQMFLGWRRMCELSAGSGSCQDDEGFQCGGGQYPCLAHWKFDDSLAYAIGSGSAPDGDADALAGMLLAVLALERASSPPSWLEEVGQWAYDTCKQFHMSSTVPSSSGNHRIVKLGACWGGWGSNGQNPSYHAPAVYRMCRNYMKTHDSMFGGSAQEGDGYEAEWNKLIATTYKMFEATQCDSNGLVPNWAKVFEEGSALRAETGFSGSGTPGPEYGAEASRATWRVALDYLLFPNEAGDAVGFLDPLASHLETRESGGNWAESLTIDGSCLVNSVHSSWSQNMFMAGPTFTCLVCPANSVDAGRQQELIDAAGTRVASKAIDDYYSGSWVAISTITLNGDLVRAAQGAGLLSSNTATATGTASTTATATTATTATPATTPTTTIATTASPTTTGGQCSLASEDCRTTGCCQDSGFRCFEKNEFWAGCRESCQPGETSPLDDPEYQTPWTCTLIGSTPTPSPTPTPTPTPSPPSPTPTPVNGDVFVTGSAGSGKARLFEFIDALTDQPVAGSAARAVHSSGGAAGGVVSESQGYGLLLSGALLASLDDGDQDRQRIMDYTHQMFLGWRRMCELSAGSGSCQDDEGFQCGGGQYPCLAHWKFDDSLAYAIGSGSAPDGDADALAGMLLAVLALERTSSPPSWLEEVGQWAYDTCKQFHMSSTVPSSSGNHRIVKLGACWGGWGSNGQNPSYHAPAVYRMCRNYMKTHDSMFGGSAQEGDGYEAEWNKLIATTYKMFEATQCDSNGLVPNWAKVFEEGSALRAETGFSGSGTPGPEYGAEASRAIWRVALDYLLFPNEAGDAVGFLDPLASHLETRESGGNWAESLTIDGSCLVNSVHSSWSQNMFMAGPTFTSLVCPANSVDAGRQQELIDAAGTRVASKAINDYYSGSWVAISTITLNGDLVRAAQGAGLLSTTTTTTTSTTTAATTTTTTTTTTTPMGYSRVFEPVDGGSDRACRGSSSSDNSASYYTVVSAPSLAACKDQCAGLSGCAGLEFKGTRCELWTRSILATHPLSGYTCLRYVDPTSLRQGTFQAVDGGENRVCRGASASDNSESYFEVAQGMAVSGCQRLCQLRADCVGVEHHEGGRCELWTRALGIQASKAASGYSCWRFVSDDAPPPPPSRDGSFEAVDGGEGRACRGSGPSDNLQSYYSVAGLPSLQSCQDLCRTSDTCKGVEFSPGRCELWTRTGGIGSSKALEGYSCWRFVEQVAS</sequence>
<feature type="compositionally biased region" description="Pro residues" evidence="1">
    <location>
        <begin position="97"/>
        <end position="116"/>
    </location>
</feature>
<protein>
    <recommendedName>
        <fullName evidence="2">Apple domain-containing protein</fullName>
    </recommendedName>
</protein>
<dbReference type="InterPro" id="IPR008928">
    <property type="entry name" value="6-hairpin_glycosidase_sf"/>
</dbReference>
<dbReference type="SMART" id="SM00473">
    <property type="entry name" value="PAN_AP"/>
    <property type="match status" value="2"/>
</dbReference>
<dbReference type="EMBL" id="CAUJNA010003788">
    <property type="protein sequence ID" value="CAJ1409832.1"/>
    <property type="molecule type" value="Genomic_DNA"/>
</dbReference>
<evidence type="ECO:0000313" key="3">
    <source>
        <dbReference type="EMBL" id="CAJ1409832.1"/>
    </source>
</evidence>
<dbReference type="Proteomes" id="UP001178507">
    <property type="component" value="Unassembled WGS sequence"/>
</dbReference>
<organism evidence="3 4">
    <name type="scientific">Effrenium voratum</name>
    <dbReference type="NCBI Taxonomy" id="2562239"/>
    <lineage>
        <taxon>Eukaryota</taxon>
        <taxon>Sar</taxon>
        <taxon>Alveolata</taxon>
        <taxon>Dinophyceae</taxon>
        <taxon>Suessiales</taxon>
        <taxon>Symbiodiniaceae</taxon>
        <taxon>Effrenium</taxon>
    </lineage>
</organism>
<keyword evidence="4" id="KW-1185">Reference proteome</keyword>
<evidence type="ECO:0000256" key="1">
    <source>
        <dbReference type="SAM" id="MobiDB-lite"/>
    </source>
</evidence>
<name>A0AA36JP58_9DINO</name>
<evidence type="ECO:0000259" key="2">
    <source>
        <dbReference type="SMART" id="SM00473"/>
    </source>
</evidence>
<dbReference type="Gene3D" id="1.50.10.10">
    <property type="match status" value="2"/>
</dbReference>
<feature type="domain" description="Apple" evidence="2">
    <location>
        <begin position="1318"/>
        <end position="1405"/>
    </location>
</feature>
<reference evidence="3" key="1">
    <citation type="submission" date="2023-08" db="EMBL/GenBank/DDBJ databases">
        <authorList>
            <person name="Chen Y."/>
            <person name="Shah S."/>
            <person name="Dougan E. K."/>
            <person name="Thang M."/>
            <person name="Chan C."/>
        </authorList>
    </citation>
    <scope>NUCLEOTIDE SEQUENCE</scope>
</reference>
<feature type="region of interest" description="Disordered" evidence="1">
    <location>
        <begin position="1312"/>
        <end position="1339"/>
    </location>
</feature>
<dbReference type="GO" id="GO:0005975">
    <property type="term" value="P:carbohydrate metabolic process"/>
    <property type="evidence" value="ECO:0007669"/>
    <property type="project" value="InterPro"/>
</dbReference>
<feature type="region of interest" description="Disordered" evidence="1">
    <location>
        <begin position="91"/>
        <end position="117"/>
    </location>
</feature>
<feature type="region of interest" description="Disordered" evidence="1">
    <location>
        <begin position="651"/>
        <end position="677"/>
    </location>
</feature>
<dbReference type="InterPro" id="IPR012341">
    <property type="entry name" value="6hp_glycosidase-like_sf"/>
</dbReference>
<accession>A0AA36JP58</accession>
<comment type="caution">
    <text evidence="3">The sequence shown here is derived from an EMBL/GenBank/DDBJ whole genome shotgun (WGS) entry which is preliminary data.</text>
</comment>
<dbReference type="InterPro" id="IPR003609">
    <property type="entry name" value="Pan_app"/>
</dbReference>